<feature type="region of interest" description="Disordered" evidence="1">
    <location>
        <begin position="57"/>
        <end position="78"/>
    </location>
</feature>
<dbReference type="EMBL" id="JAWZYT010004190">
    <property type="protein sequence ID" value="KAK4294868.1"/>
    <property type="molecule type" value="Genomic_DNA"/>
</dbReference>
<dbReference type="AlphaFoldDB" id="A0AAE1NRM9"/>
<organism evidence="2 3">
    <name type="scientific">Petrolisthes manimaculis</name>
    <dbReference type="NCBI Taxonomy" id="1843537"/>
    <lineage>
        <taxon>Eukaryota</taxon>
        <taxon>Metazoa</taxon>
        <taxon>Ecdysozoa</taxon>
        <taxon>Arthropoda</taxon>
        <taxon>Crustacea</taxon>
        <taxon>Multicrustacea</taxon>
        <taxon>Malacostraca</taxon>
        <taxon>Eumalacostraca</taxon>
        <taxon>Eucarida</taxon>
        <taxon>Decapoda</taxon>
        <taxon>Pleocyemata</taxon>
        <taxon>Anomura</taxon>
        <taxon>Galatheoidea</taxon>
        <taxon>Porcellanidae</taxon>
        <taxon>Petrolisthes</taxon>
    </lineage>
</organism>
<name>A0AAE1NRM9_9EUCA</name>
<accession>A0AAE1NRM9</accession>
<evidence type="ECO:0000313" key="2">
    <source>
        <dbReference type="EMBL" id="KAK4294868.1"/>
    </source>
</evidence>
<sequence length="92" mass="9543">MCLAAFFAFGGIPPPPGLDRRLSMDTSMSSSLERDLLGSFTGAEGTITVGLIDSSDSGLKPKKKGVSPSQRLTDSVRLSLPKASVKSGSVDL</sequence>
<proteinExistence type="predicted"/>
<protein>
    <submittedName>
        <fullName evidence="2">Uncharacterized protein</fullName>
    </submittedName>
</protein>
<keyword evidence="3" id="KW-1185">Reference proteome</keyword>
<reference evidence="2" key="1">
    <citation type="submission" date="2023-11" db="EMBL/GenBank/DDBJ databases">
        <title>Genome assemblies of two species of porcelain crab, Petrolisthes cinctipes and Petrolisthes manimaculis (Anomura: Porcellanidae).</title>
        <authorList>
            <person name="Angst P."/>
        </authorList>
    </citation>
    <scope>NUCLEOTIDE SEQUENCE</scope>
    <source>
        <strain evidence="2">PB745_02</strain>
        <tissue evidence="2">Gill</tissue>
    </source>
</reference>
<gene>
    <name evidence="2" type="ORF">Pmani_032535</name>
</gene>
<evidence type="ECO:0000313" key="3">
    <source>
        <dbReference type="Proteomes" id="UP001292094"/>
    </source>
</evidence>
<evidence type="ECO:0000256" key="1">
    <source>
        <dbReference type="SAM" id="MobiDB-lite"/>
    </source>
</evidence>
<comment type="caution">
    <text evidence="2">The sequence shown here is derived from an EMBL/GenBank/DDBJ whole genome shotgun (WGS) entry which is preliminary data.</text>
</comment>
<dbReference type="Proteomes" id="UP001292094">
    <property type="component" value="Unassembled WGS sequence"/>
</dbReference>